<reference evidence="2" key="1">
    <citation type="submission" date="2021-09" db="EMBL/GenBank/DDBJ databases">
        <authorList>
            <person name="Martin H S."/>
        </authorList>
    </citation>
    <scope>NUCLEOTIDE SEQUENCE</scope>
</reference>
<accession>A0A8J2R5Y4</accession>
<dbReference type="Proteomes" id="UP000789524">
    <property type="component" value="Unassembled WGS sequence"/>
</dbReference>
<name>A0A8J2R5Y4_9NEOP</name>
<protein>
    <submittedName>
        <fullName evidence="2">(African queen) hypothetical protein</fullName>
    </submittedName>
</protein>
<sequence>MLRRRCGPAAGRGDLCRDDDDDDDVTEDRAQIASGDVGVVLRHNRIVQNNWERCRGCEYSLTGHVIVVRHASDVTSQLAFSTRGDNE</sequence>
<dbReference type="EMBL" id="CAKASE010000081">
    <property type="protein sequence ID" value="CAG9583353.1"/>
    <property type="molecule type" value="Genomic_DNA"/>
</dbReference>
<organism evidence="2 3">
    <name type="scientific">Danaus chrysippus</name>
    <name type="common">African queen</name>
    <dbReference type="NCBI Taxonomy" id="151541"/>
    <lineage>
        <taxon>Eukaryota</taxon>
        <taxon>Metazoa</taxon>
        <taxon>Ecdysozoa</taxon>
        <taxon>Arthropoda</taxon>
        <taxon>Hexapoda</taxon>
        <taxon>Insecta</taxon>
        <taxon>Pterygota</taxon>
        <taxon>Neoptera</taxon>
        <taxon>Endopterygota</taxon>
        <taxon>Lepidoptera</taxon>
        <taxon>Glossata</taxon>
        <taxon>Ditrysia</taxon>
        <taxon>Papilionoidea</taxon>
        <taxon>Nymphalidae</taxon>
        <taxon>Danainae</taxon>
        <taxon>Danaini</taxon>
        <taxon>Danaina</taxon>
        <taxon>Danaus</taxon>
        <taxon>Anosia</taxon>
    </lineage>
</organism>
<comment type="caution">
    <text evidence="2">The sequence shown here is derived from an EMBL/GenBank/DDBJ whole genome shotgun (WGS) entry which is preliminary data.</text>
</comment>
<evidence type="ECO:0000256" key="1">
    <source>
        <dbReference type="SAM" id="MobiDB-lite"/>
    </source>
</evidence>
<evidence type="ECO:0000313" key="2">
    <source>
        <dbReference type="EMBL" id="CAG9583353.1"/>
    </source>
</evidence>
<proteinExistence type="predicted"/>
<evidence type="ECO:0000313" key="3">
    <source>
        <dbReference type="Proteomes" id="UP000789524"/>
    </source>
</evidence>
<keyword evidence="3" id="KW-1185">Reference proteome</keyword>
<gene>
    <name evidence="2" type="ORF">DCHRY22_LOCUS14751</name>
</gene>
<dbReference type="AlphaFoldDB" id="A0A8J2R5Y4"/>
<feature type="region of interest" description="Disordered" evidence="1">
    <location>
        <begin position="1"/>
        <end position="25"/>
    </location>
</feature>